<comment type="caution">
    <text evidence="1">The sequence shown here is derived from an EMBL/GenBank/DDBJ whole genome shotgun (WGS) entry which is preliminary data.</text>
</comment>
<dbReference type="RefSeq" id="WP_045449452.1">
    <property type="nucleotide sequence ID" value="NZ_BBIO01000023.1"/>
</dbReference>
<evidence type="ECO:0000313" key="1">
    <source>
        <dbReference type="EMBL" id="GAK46639.1"/>
    </source>
</evidence>
<sequence>MSIPRPVDHAPIVARLLPGNWALNRIKTDDAADAWHKCAYIHDKAKPARLIWLMKDWHKPDRLRIAGYLPAWPTAAFSRVSRASIGVSARRPSEQIAREIERRFLPCYLEEWDQAEKYRHERQAEFEAFRLRVEMVRQLFPELRQQTHVPMTDYPRFYIGRMAELELSHYSAGTRIKLELSFGELLQVLHLLKANREQGRVEG</sequence>
<dbReference type="AlphaFoldDB" id="A0A081BF21"/>
<dbReference type="EMBL" id="BBIO01000023">
    <property type="protein sequence ID" value="GAK46639.1"/>
    <property type="molecule type" value="Genomic_DNA"/>
</dbReference>
<accession>A0A081BF21</accession>
<gene>
    <name evidence="1" type="ORF">M2A_3138</name>
</gene>
<dbReference type="Proteomes" id="UP000028702">
    <property type="component" value="Unassembled WGS sequence"/>
</dbReference>
<protein>
    <submittedName>
        <fullName evidence="1">Peptidase S45 penicillin amidase</fullName>
    </submittedName>
</protein>
<organism evidence="1 2">
    <name type="scientific">Tepidicaulis marinus</name>
    <dbReference type="NCBI Taxonomy" id="1333998"/>
    <lineage>
        <taxon>Bacteria</taxon>
        <taxon>Pseudomonadati</taxon>
        <taxon>Pseudomonadota</taxon>
        <taxon>Alphaproteobacteria</taxon>
        <taxon>Hyphomicrobiales</taxon>
        <taxon>Parvibaculaceae</taxon>
        <taxon>Tepidicaulis</taxon>
    </lineage>
</organism>
<name>A0A081BF21_9HYPH</name>
<keyword evidence="2" id="KW-1185">Reference proteome</keyword>
<dbReference type="STRING" id="1333998.M2A_3138"/>
<reference evidence="1 2" key="1">
    <citation type="submission" date="2014-07" db="EMBL/GenBank/DDBJ databases">
        <title>Tepidicaulis marinum gen. nov., sp. nov., a novel marine bacterium denitrifying nitrate to nitrous oxide strictly under microaerobic conditions.</title>
        <authorList>
            <person name="Takeuchi M."/>
            <person name="Yamagishi T."/>
            <person name="Kamagata Y."/>
            <person name="Oshima K."/>
            <person name="Hattori M."/>
            <person name="Katayama T."/>
            <person name="Hanada S."/>
            <person name="Tamaki H."/>
            <person name="Marumo K."/>
            <person name="Maeda H."/>
            <person name="Nedachi M."/>
            <person name="Iwasaki W."/>
            <person name="Suwa Y."/>
            <person name="Sakata S."/>
        </authorList>
    </citation>
    <scope>NUCLEOTIDE SEQUENCE [LARGE SCALE GENOMIC DNA]</scope>
    <source>
        <strain evidence="1 2">MA2</strain>
    </source>
</reference>
<evidence type="ECO:0000313" key="2">
    <source>
        <dbReference type="Proteomes" id="UP000028702"/>
    </source>
</evidence>
<proteinExistence type="predicted"/>